<organism evidence="10 11">
    <name type="scientific">Paenibacillus nasutitermitis</name>
    <dbReference type="NCBI Taxonomy" id="1652958"/>
    <lineage>
        <taxon>Bacteria</taxon>
        <taxon>Bacillati</taxon>
        <taxon>Bacillota</taxon>
        <taxon>Bacilli</taxon>
        <taxon>Bacillales</taxon>
        <taxon>Paenibacillaceae</taxon>
        <taxon>Paenibacillus</taxon>
    </lineage>
</organism>
<keyword evidence="6 8" id="KW-0368">Histidine biosynthesis</keyword>
<dbReference type="EMBL" id="BMHP01000001">
    <property type="protein sequence ID" value="GGD56816.1"/>
    <property type="molecule type" value="Genomic_DNA"/>
</dbReference>
<comment type="catalytic activity">
    <reaction evidence="7 8">
        <text>L-histidinol phosphate + H2O = L-histidinol + phosphate</text>
        <dbReference type="Rhea" id="RHEA:14465"/>
        <dbReference type="ChEBI" id="CHEBI:15377"/>
        <dbReference type="ChEBI" id="CHEBI:43474"/>
        <dbReference type="ChEBI" id="CHEBI:57699"/>
        <dbReference type="ChEBI" id="CHEBI:57980"/>
        <dbReference type="EC" id="3.1.3.15"/>
    </reaction>
</comment>
<dbReference type="NCBIfam" id="NF005596">
    <property type="entry name" value="PRK07328.1"/>
    <property type="match status" value="1"/>
</dbReference>
<evidence type="ECO:0000256" key="8">
    <source>
        <dbReference type="RuleBase" id="RU366003"/>
    </source>
</evidence>
<feature type="domain" description="PHP" evidence="9">
    <location>
        <begin position="9"/>
        <end position="203"/>
    </location>
</feature>
<evidence type="ECO:0000256" key="4">
    <source>
        <dbReference type="ARBA" id="ARBA00022605"/>
    </source>
</evidence>
<evidence type="ECO:0000256" key="3">
    <source>
        <dbReference type="ARBA" id="ARBA00013085"/>
    </source>
</evidence>
<reference evidence="10" key="1">
    <citation type="journal article" date="2014" name="Int. J. Syst. Evol. Microbiol.">
        <title>Complete genome sequence of Corynebacterium casei LMG S-19264T (=DSM 44701T), isolated from a smear-ripened cheese.</title>
        <authorList>
            <consortium name="US DOE Joint Genome Institute (JGI-PGF)"/>
            <person name="Walter F."/>
            <person name="Albersmeier A."/>
            <person name="Kalinowski J."/>
            <person name="Ruckert C."/>
        </authorList>
    </citation>
    <scope>NUCLEOTIDE SEQUENCE</scope>
    <source>
        <strain evidence="10">CGMCC 1.15178</strain>
    </source>
</reference>
<keyword evidence="5 8" id="KW-0378">Hydrolase</keyword>
<dbReference type="Proteomes" id="UP000612456">
    <property type="component" value="Unassembled WGS sequence"/>
</dbReference>
<accession>A0A916YQD4</accession>
<comment type="caution">
    <text evidence="10">The sequence shown here is derived from an EMBL/GenBank/DDBJ whole genome shotgun (WGS) entry which is preliminary data.</text>
</comment>
<sequence length="273" mass="31442">MRPYKMKFDLHTHHDRCGHAEGKIEQYIQSALKQGLKAIGISDHSPFFGMEEDQPLPGIAMAKSEFPHYIKEVLELKKKYEGQIDVLLGVESDFFPEYAEVYRQVYSQYPLDYIIGSVHYVEGITIFNRKRWDQLDEAGKIRLKDKYHDLIVQSARSGMFDILGHIDAMKGRYPEFSEIPSRNLEKAIKAIGECDMTIEINTSGSTKDVGGWYPSDHILELALHSGVKVTMGSDAHIPGRVADEFEFVTRRLKEIGFHEWVYFKERKRISVPL</sequence>
<name>A0A916YQD4_9BACL</name>
<comment type="pathway">
    <text evidence="1 8">Amino-acid biosynthesis; L-histidine biosynthesis; L-histidine from 5-phospho-alpha-D-ribose 1-diphosphate: step 8/9.</text>
</comment>
<evidence type="ECO:0000259" key="9">
    <source>
        <dbReference type="Pfam" id="PF02811"/>
    </source>
</evidence>
<dbReference type="EC" id="3.1.3.15" evidence="3 8"/>
<dbReference type="GO" id="GO:0004401">
    <property type="term" value="F:histidinol-phosphatase activity"/>
    <property type="evidence" value="ECO:0007669"/>
    <property type="project" value="UniProtKB-UniRule"/>
</dbReference>
<dbReference type="GO" id="GO:0000105">
    <property type="term" value="P:L-histidine biosynthetic process"/>
    <property type="evidence" value="ECO:0007669"/>
    <property type="project" value="UniProtKB-UniRule"/>
</dbReference>
<dbReference type="InterPro" id="IPR016195">
    <property type="entry name" value="Pol/histidinol_Pase-like"/>
</dbReference>
<evidence type="ECO:0000313" key="11">
    <source>
        <dbReference type="Proteomes" id="UP000612456"/>
    </source>
</evidence>
<dbReference type="SUPFAM" id="SSF89550">
    <property type="entry name" value="PHP domain-like"/>
    <property type="match status" value="1"/>
</dbReference>
<evidence type="ECO:0000256" key="6">
    <source>
        <dbReference type="ARBA" id="ARBA00023102"/>
    </source>
</evidence>
<dbReference type="Pfam" id="PF02811">
    <property type="entry name" value="PHP"/>
    <property type="match status" value="1"/>
</dbReference>
<dbReference type="Gene3D" id="3.20.20.140">
    <property type="entry name" value="Metal-dependent hydrolases"/>
    <property type="match status" value="1"/>
</dbReference>
<keyword evidence="4 8" id="KW-0028">Amino-acid biosynthesis</keyword>
<evidence type="ECO:0000313" key="10">
    <source>
        <dbReference type="EMBL" id="GGD56816.1"/>
    </source>
</evidence>
<evidence type="ECO:0000256" key="7">
    <source>
        <dbReference type="ARBA" id="ARBA00049158"/>
    </source>
</evidence>
<dbReference type="InterPro" id="IPR004013">
    <property type="entry name" value="PHP_dom"/>
</dbReference>
<keyword evidence="11" id="KW-1185">Reference proteome</keyword>
<proteinExistence type="inferred from homology"/>
<dbReference type="PANTHER" id="PTHR21039">
    <property type="entry name" value="HISTIDINOL PHOSPHATASE-RELATED"/>
    <property type="match status" value="1"/>
</dbReference>
<evidence type="ECO:0000256" key="5">
    <source>
        <dbReference type="ARBA" id="ARBA00022801"/>
    </source>
</evidence>
<dbReference type="GO" id="GO:0005737">
    <property type="term" value="C:cytoplasm"/>
    <property type="evidence" value="ECO:0007669"/>
    <property type="project" value="TreeGrafter"/>
</dbReference>
<dbReference type="CDD" id="cd12110">
    <property type="entry name" value="PHP_HisPPase_Hisj_like"/>
    <property type="match status" value="1"/>
</dbReference>
<protein>
    <recommendedName>
        <fullName evidence="3 8">Histidinol-phosphatase</fullName>
        <shortName evidence="8">HolPase</shortName>
        <ecNumber evidence="3 8">3.1.3.15</ecNumber>
    </recommendedName>
</protein>
<gene>
    <name evidence="10" type="primary">hisK</name>
    <name evidence="10" type="ORF">GCM10010911_13200</name>
</gene>
<evidence type="ECO:0000256" key="2">
    <source>
        <dbReference type="ARBA" id="ARBA00009152"/>
    </source>
</evidence>
<dbReference type="InterPro" id="IPR010140">
    <property type="entry name" value="Histidinol_P_phosphatase_HisJ"/>
</dbReference>
<comment type="similarity">
    <text evidence="2 8">Belongs to the PHP hydrolase family. HisK subfamily.</text>
</comment>
<dbReference type="NCBIfam" id="TIGR01856">
    <property type="entry name" value="hisJ_fam"/>
    <property type="match status" value="1"/>
</dbReference>
<dbReference type="AlphaFoldDB" id="A0A916YQD4"/>
<evidence type="ECO:0000256" key="1">
    <source>
        <dbReference type="ARBA" id="ARBA00004970"/>
    </source>
</evidence>
<reference evidence="10" key="2">
    <citation type="submission" date="2020-09" db="EMBL/GenBank/DDBJ databases">
        <authorList>
            <person name="Sun Q."/>
            <person name="Zhou Y."/>
        </authorList>
    </citation>
    <scope>NUCLEOTIDE SEQUENCE</scope>
    <source>
        <strain evidence="10">CGMCC 1.15178</strain>
    </source>
</reference>
<dbReference type="PANTHER" id="PTHR21039:SF0">
    <property type="entry name" value="HISTIDINOL-PHOSPHATASE"/>
    <property type="match status" value="1"/>
</dbReference>